<accession>A0A921UMZ9</accession>
<dbReference type="GO" id="GO:0003676">
    <property type="term" value="F:nucleic acid binding"/>
    <property type="evidence" value="ECO:0007669"/>
    <property type="project" value="InterPro"/>
</dbReference>
<dbReference type="InterPro" id="IPR036397">
    <property type="entry name" value="RNaseH_sf"/>
</dbReference>
<reference evidence="1" key="1">
    <citation type="journal article" date="2019" name="BMC Genomics">
        <title>A new reference genome for Sorghum bicolor reveals high levels of sequence similarity between sweet and grain genotypes: implications for the genetics of sugar metabolism.</title>
        <authorList>
            <person name="Cooper E.A."/>
            <person name="Brenton Z.W."/>
            <person name="Flinn B.S."/>
            <person name="Jenkins J."/>
            <person name="Shu S."/>
            <person name="Flowers D."/>
            <person name="Luo F."/>
            <person name="Wang Y."/>
            <person name="Xia P."/>
            <person name="Barry K."/>
            <person name="Daum C."/>
            <person name="Lipzen A."/>
            <person name="Yoshinaga Y."/>
            <person name="Schmutz J."/>
            <person name="Saski C."/>
            <person name="Vermerris W."/>
            <person name="Kresovich S."/>
        </authorList>
    </citation>
    <scope>NUCLEOTIDE SEQUENCE</scope>
</reference>
<protein>
    <submittedName>
        <fullName evidence="1">Uncharacterized protein</fullName>
    </submittedName>
</protein>
<name>A0A921UMZ9_SORBI</name>
<dbReference type="InterPro" id="IPR012337">
    <property type="entry name" value="RNaseH-like_sf"/>
</dbReference>
<dbReference type="PANTHER" id="PTHR23044:SF76">
    <property type="entry name" value="OS11G0525900 PROTEIN"/>
    <property type="match status" value="1"/>
</dbReference>
<evidence type="ECO:0000313" key="2">
    <source>
        <dbReference type="Proteomes" id="UP000807115"/>
    </source>
</evidence>
<reference evidence="1" key="2">
    <citation type="submission" date="2020-10" db="EMBL/GenBank/DDBJ databases">
        <authorList>
            <person name="Cooper E.A."/>
            <person name="Brenton Z.W."/>
            <person name="Flinn B.S."/>
            <person name="Jenkins J."/>
            <person name="Shu S."/>
            <person name="Flowers D."/>
            <person name="Luo F."/>
            <person name="Wang Y."/>
            <person name="Xia P."/>
            <person name="Barry K."/>
            <person name="Daum C."/>
            <person name="Lipzen A."/>
            <person name="Yoshinaga Y."/>
            <person name="Schmutz J."/>
            <person name="Saski C."/>
            <person name="Vermerris W."/>
            <person name="Kresovich S."/>
        </authorList>
    </citation>
    <scope>NUCLEOTIDE SEQUENCE</scope>
</reference>
<sequence length="104" mass="11929">MFNHFVVFEATCQQGSVIYPQEIIEFPSILVDGATGRILSAFRTYVRPVGNLAVVTWGDWDCRTMLEGECLLGIEKPDYFNHWINLRVPFSSVFAFGKIRFNFS</sequence>
<gene>
    <name evidence="1" type="ORF">BDA96_03G217100</name>
</gene>
<dbReference type="AlphaFoldDB" id="A0A921UMZ9"/>
<dbReference type="SUPFAM" id="SSF53098">
    <property type="entry name" value="Ribonuclease H-like"/>
    <property type="match status" value="1"/>
</dbReference>
<evidence type="ECO:0000313" key="1">
    <source>
        <dbReference type="EMBL" id="KAG0538227.1"/>
    </source>
</evidence>
<organism evidence="1 2">
    <name type="scientific">Sorghum bicolor</name>
    <name type="common">Sorghum</name>
    <name type="synonym">Sorghum vulgare</name>
    <dbReference type="NCBI Taxonomy" id="4558"/>
    <lineage>
        <taxon>Eukaryota</taxon>
        <taxon>Viridiplantae</taxon>
        <taxon>Streptophyta</taxon>
        <taxon>Embryophyta</taxon>
        <taxon>Tracheophyta</taxon>
        <taxon>Spermatophyta</taxon>
        <taxon>Magnoliopsida</taxon>
        <taxon>Liliopsida</taxon>
        <taxon>Poales</taxon>
        <taxon>Poaceae</taxon>
        <taxon>PACMAD clade</taxon>
        <taxon>Panicoideae</taxon>
        <taxon>Andropogonodae</taxon>
        <taxon>Andropogoneae</taxon>
        <taxon>Sorghinae</taxon>
        <taxon>Sorghum</taxon>
    </lineage>
</organism>
<dbReference type="Gene3D" id="3.30.420.10">
    <property type="entry name" value="Ribonuclease H-like superfamily/Ribonuclease H"/>
    <property type="match status" value="2"/>
</dbReference>
<dbReference type="PANTHER" id="PTHR23044">
    <property type="entry name" value="3'-5' EXONUCLEASE ERI1-RELATED"/>
    <property type="match status" value="1"/>
</dbReference>
<dbReference type="EMBL" id="CM027682">
    <property type="protein sequence ID" value="KAG0538227.1"/>
    <property type="molecule type" value="Genomic_DNA"/>
</dbReference>
<comment type="caution">
    <text evidence="1">The sequence shown here is derived from an EMBL/GenBank/DDBJ whole genome shotgun (WGS) entry which is preliminary data.</text>
</comment>
<proteinExistence type="predicted"/>
<dbReference type="InterPro" id="IPR051274">
    <property type="entry name" value="3-5_Exoribonuclease"/>
</dbReference>
<dbReference type="Proteomes" id="UP000807115">
    <property type="component" value="Chromosome 3"/>
</dbReference>